<dbReference type="SUPFAM" id="SSF52738">
    <property type="entry name" value="Methylesterase CheB, C-terminal domain"/>
    <property type="match status" value="1"/>
</dbReference>
<dbReference type="InterPro" id="IPR035909">
    <property type="entry name" value="CheB_C"/>
</dbReference>
<organism evidence="6 7">
    <name type="scientific">Thiomicrorhabdus marina</name>
    <dbReference type="NCBI Taxonomy" id="2818442"/>
    <lineage>
        <taxon>Bacteria</taxon>
        <taxon>Pseudomonadati</taxon>
        <taxon>Pseudomonadota</taxon>
        <taxon>Gammaproteobacteria</taxon>
        <taxon>Thiotrichales</taxon>
        <taxon>Piscirickettsiaceae</taxon>
        <taxon>Thiomicrorhabdus</taxon>
    </lineage>
</organism>
<comment type="caution">
    <text evidence="4">Lacks conserved residue(s) required for the propagation of feature annotation.</text>
</comment>
<feature type="domain" description="CheB-type methylesterase" evidence="5">
    <location>
        <begin position="34"/>
        <end position="155"/>
    </location>
</feature>
<comment type="caution">
    <text evidence="6">The sequence shown here is derived from an EMBL/GenBank/DDBJ whole genome shotgun (WGS) entry which is preliminary data.</text>
</comment>
<protein>
    <recommendedName>
        <fullName evidence="2">protein-glutamate methylesterase</fullName>
        <ecNumber evidence="2">3.1.1.61</ecNumber>
    </recommendedName>
</protein>
<evidence type="ECO:0000256" key="3">
    <source>
        <dbReference type="ARBA" id="ARBA00048267"/>
    </source>
</evidence>
<evidence type="ECO:0000313" key="7">
    <source>
        <dbReference type="Proteomes" id="UP000664835"/>
    </source>
</evidence>
<comment type="catalytic activity">
    <reaction evidence="3">
        <text>[protein]-L-glutamate 5-O-methyl ester + H2O = L-glutamyl-[protein] + methanol + H(+)</text>
        <dbReference type="Rhea" id="RHEA:23236"/>
        <dbReference type="Rhea" id="RHEA-COMP:10208"/>
        <dbReference type="Rhea" id="RHEA-COMP:10311"/>
        <dbReference type="ChEBI" id="CHEBI:15377"/>
        <dbReference type="ChEBI" id="CHEBI:15378"/>
        <dbReference type="ChEBI" id="CHEBI:17790"/>
        <dbReference type="ChEBI" id="CHEBI:29973"/>
        <dbReference type="ChEBI" id="CHEBI:82795"/>
        <dbReference type="EC" id="3.1.1.61"/>
    </reaction>
</comment>
<accession>A0ABS3Q6L8</accession>
<evidence type="ECO:0000256" key="4">
    <source>
        <dbReference type="PROSITE-ProRule" id="PRU00050"/>
    </source>
</evidence>
<keyword evidence="1" id="KW-0378">Hydrolase</keyword>
<dbReference type="Pfam" id="PF01339">
    <property type="entry name" value="CheB_methylest"/>
    <property type="match status" value="1"/>
</dbReference>
<sequence length="174" mass="18718">MTKHSDQSPPSTAQEKEITNLEGIKGSESGQLIVVGIGASAGGLEALQALVANLPPNSGMSFILAQHLSPSYRSMMVDLLEKGSNIPVVAARNADKLVPDTLYICPPSYNIEVTKDDKILLSLMGENRHIPRPSVDMLFESIAVAKGESALFFLVQVPMDQEEFEPLKGKADLV</sequence>
<keyword evidence="7" id="KW-1185">Reference proteome</keyword>
<evidence type="ECO:0000259" key="5">
    <source>
        <dbReference type="PROSITE" id="PS50122"/>
    </source>
</evidence>
<evidence type="ECO:0000256" key="2">
    <source>
        <dbReference type="ARBA" id="ARBA00039140"/>
    </source>
</evidence>
<name>A0ABS3Q6L8_9GAMM</name>
<reference evidence="6 7" key="1">
    <citation type="submission" date="2021-03" db="EMBL/GenBank/DDBJ databases">
        <title>Thiomicrorhabdus sp.nov.,novel sulfur-oxidizing bacteria isolated from coastal sediment.</title>
        <authorList>
            <person name="Liu X."/>
        </authorList>
    </citation>
    <scope>NUCLEOTIDE SEQUENCE [LARGE SCALE GENOMIC DNA]</scope>
    <source>
        <strain evidence="6 7">6S2-11</strain>
    </source>
</reference>
<dbReference type="InterPro" id="IPR000673">
    <property type="entry name" value="Sig_transdc_resp-reg_Me-estase"/>
</dbReference>
<dbReference type="PROSITE" id="PS50122">
    <property type="entry name" value="CHEB"/>
    <property type="match status" value="1"/>
</dbReference>
<gene>
    <name evidence="6" type="ORF">J3998_08400</name>
</gene>
<dbReference type="EMBL" id="JAGETV010000014">
    <property type="protein sequence ID" value="MBO1927594.1"/>
    <property type="molecule type" value="Genomic_DNA"/>
</dbReference>
<dbReference type="Gene3D" id="3.40.50.180">
    <property type="entry name" value="Methylesterase CheB, C-terminal domain"/>
    <property type="match status" value="1"/>
</dbReference>
<proteinExistence type="predicted"/>
<dbReference type="PANTHER" id="PTHR42872">
    <property type="entry name" value="PROTEIN-GLUTAMATE METHYLESTERASE/PROTEIN-GLUTAMINE GLUTAMINASE"/>
    <property type="match status" value="1"/>
</dbReference>
<dbReference type="Proteomes" id="UP000664835">
    <property type="component" value="Unassembled WGS sequence"/>
</dbReference>
<dbReference type="EC" id="3.1.1.61" evidence="2"/>
<dbReference type="PANTHER" id="PTHR42872:SF6">
    <property type="entry name" value="PROTEIN-GLUTAMATE METHYLESTERASE_PROTEIN-GLUTAMINE GLUTAMINASE"/>
    <property type="match status" value="1"/>
</dbReference>
<evidence type="ECO:0000313" key="6">
    <source>
        <dbReference type="EMBL" id="MBO1927594.1"/>
    </source>
</evidence>
<evidence type="ECO:0000256" key="1">
    <source>
        <dbReference type="ARBA" id="ARBA00022801"/>
    </source>
</evidence>